<dbReference type="AlphaFoldDB" id="A0A364Y501"/>
<gene>
    <name evidence="1" type="ORF">DQQ10_05560</name>
</gene>
<evidence type="ECO:0008006" key="3">
    <source>
        <dbReference type="Google" id="ProtNLM"/>
    </source>
</evidence>
<dbReference type="Proteomes" id="UP000251889">
    <property type="component" value="Unassembled WGS sequence"/>
</dbReference>
<reference evidence="1 2" key="1">
    <citation type="submission" date="2018-06" db="EMBL/GenBank/DDBJ databases">
        <title>Chryseolinea flavus sp. nov., a member of the phylum Bacteroidetes isolated from soil.</title>
        <authorList>
            <person name="Li Y."/>
            <person name="Wang J."/>
        </authorList>
    </citation>
    <scope>NUCLEOTIDE SEQUENCE [LARGE SCALE GENOMIC DNA]</scope>
    <source>
        <strain evidence="1 2">SDU1-6</strain>
    </source>
</reference>
<sequence>MRYQQHIQRNWLDVKDRLRHRYPTLTEADLDIDSKDRDSITTLASKIQLTSQQLIRVLNAL</sequence>
<evidence type="ECO:0000313" key="2">
    <source>
        <dbReference type="Proteomes" id="UP000251889"/>
    </source>
</evidence>
<comment type="caution">
    <text evidence="1">The sequence shown here is derived from an EMBL/GenBank/DDBJ whole genome shotgun (WGS) entry which is preliminary data.</text>
</comment>
<protein>
    <recommendedName>
        <fullName evidence="3">General stress protein CsbD</fullName>
    </recommendedName>
</protein>
<evidence type="ECO:0000313" key="1">
    <source>
        <dbReference type="EMBL" id="RAW02023.1"/>
    </source>
</evidence>
<keyword evidence="2" id="KW-1185">Reference proteome</keyword>
<proteinExistence type="predicted"/>
<organism evidence="1 2">
    <name type="scientific">Pseudochryseolinea flava</name>
    <dbReference type="NCBI Taxonomy" id="2059302"/>
    <lineage>
        <taxon>Bacteria</taxon>
        <taxon>Pseudomonadati</taxon>
        <taxon>Bacteroidota</taxon>
        <taxon>Cytophagia</taxon>
        <taxon>Cytophagales</taxon>
        <taxon>Fulvivirgaceae</taxon>
        <taxon>Pseudochryseolinea</taxon>
    </lineage>
</organism>
<dbReference type="EMBL" id="QMFY01000002">
    <property type="protein sequence ID" value="RAW02023.1"/>
    <property type="molecule type" value="Genomic_DNA"/>
</dbReference>
<accession>A0A364Y501</accession>
<name>A0A364Y501_9BACT</name>